<accession>A0A4S8F3C2</accession>
<dbReference type="OrthoDB" id="209085at2"/>
<dbReference type="EMBL" id="STFG01000010">
    <property type="protein sequence ID" value="THU00624.1"/>
    <property type="molecule type" value="Genomic_DNA"/>
</dbReference>
<dbReference type="AlphaFoldDB" id="A0A4S8F3C2"/>
<dbReference type="NCBIfam" id="TIGR03837">
    <property type="entry name" value="efp_Arg_rhamno"/>
    <property type="match status" value="1"/>
</dbReference>
<name>A0A4S8F3C2_9BURK</name>
<keyword evidence="2 8" id="KW-0808">Transferase</keyword>
<protein>
    <recommendedName>
        <fullName evidence="5">Protein-arginine rhamnosyltransferase</fullName>
    </recommendedName>
    <alternativeName>
        <fullName evidence="6">EF-P arginine rhamnosyltransferase</fullName>
    </alternativeName>
</protein>
<dbReference type="Pfam" id="PF10093">
    <property type="entry name" value="EarP"/>
    <property type="match status" value="1"/>
</dbReference>
<evidence type="ECO:0000256" key="7">
    <source>
        <dbReference type="ARBA" id="ARBA00048472"/>
    </source>
</evidence>
<keyword evidence="8" id="KW-0648">Protein biosynthesis</keyword>
<reference evidence="8 9" key="1">
    <citation type="journal article" date="2015" name="Antonie Van Leeuwenhoek">
        <title>Lampropedia puyangensis sp. nov., isolated from symptomatic bark of Populus ? euramericana canker and emended description of Lampropedia hyalina (Ehrenberg 1832) Lee et al. 2004.</title>
        <authorList>
            <person name="Li Y."/>
            <person name="Wang T."/>
            <person name="Piao C.G."/>
            <person name="Wang L.F."/>
            <person name="Tian G.Z."/>
            <person name="Zhu T.H."/>
            <person name="Guo M.W."/>
        </authorList>
    </citation>
    <scope>NUCLEOTIDE SEQUENCE [LARGE SCALE GENOMIC DNA]</scope>
    <source>
        <strain evidence="8 9">2-bin</strain>
    </source>
</reference>
<dbReference type="GO" id="GO:0106361">
    <property type="term" value="F:protein-arginine rhamnosyltransferase activity"/>
    <property type="evidence" value="ECO:0007669"/>
    <property type="project" value="InterPro"/>
</dbReference>
<keyword evidence="8" id="KW-0251">Elongation factor</keyword>
<keyword evidence="1" id="KW-0328">Glycosyltransferase</keyword>
<evidence type="ECO:0000256" key="2">
    <source>
        <dbReference type="ARBA" id="ARBA00022679"/>
    </source>
</evidence>
<dbReference type="GO" id="GO:0003746">
    <property type="term" value="F:translation elongation factor activity"/>
    <property type="evidence" value="ECO:0007669"/>
    <property type="project" value="UniProtKB-KW"/>
</dbReference>
<evidence type="ECO:0000256" key="5">
    <source>
        <dbReference type="ARBA" id="ARBA00024416"/>
    </source>
</evidence>
<organism evidence="8 9">
    <name type="scientific">Lampropedia puyangensis</name>
    <dbReference type="NCBI Taxonomy" id="1330072"/>
    <lineage>
        <taxon>Bacteria</taxon>
        <taxon>Pseudomonadati</taxon>
        <taxon>Pseudomonadota</taxon>
        <taxon>Betaproteobacteria</taxon>
        <taxon>Burkholderiales</taxon>
        <taxon>Comamonadaceae</taxon>
        <taxon>Lampropedia</taxon>
    </lineage>
</organism>
<evidence type="ECO:0000313" key="8">
    <source>
        <dbReference type="EMBL" id="THU00624.1"/>
    </source>
</evidence>
<comment type="caution">
    <text evidence="8">The sequence shown here is derived from an EMBL/GenBank/DDBJ whole genome shotgun (WGS) entry which is preliminary data.</text>
</comment>
<keyword evidence="9" id="KW-1185">Reference proteome</keyword>
<comment type="catalytic activity">
    <reaction evidence="7">
        <text>dTDP-beta-L-rhamnose + L-arginyl-[protein] = N(omega)-(alpha-L-rhamnosyl)-L-arginyl-[protein] + dTDP + H(+)</text>
        <dbReference type="Rhea" id="RHEA:66692"/>
        <dbReference type="Rhea" id="RHEA-COMP:10532"/>
        <dbReference type="Rhea" id="RHEA-COMP:17096"/>
        <dbReference type="ChEBI" id="CHEBI:15378"/>
        <dbReference type="ChEBI" id="CHEBI:29965"/>
        <dbReference type="ChEBI" id="CHEBI:57510"/>
        <dbReference type="ChEBI" id="CHEBI:58369"/>
        <dbReference type="ChEBI" id="CHEBI:167445"/>
    </reaction>
    <physiologicalReaction direction="left-to-right" evidence="7">
        <dbReference type="Rhea" id="RHEA:66693"/>
    </physiologicalReaction>
</comment>
<comment type="function">
    <text evidence="3">Protein-arginine rhamnosyltransferase that catalyzes the transfer of a single rhamnose to elongation factor P (EF-P) on 'Lys-32', a modification required for EF-P-dependent rescue of polyproline stalled ribosomes.</text>
</comment>
<dbReference type="RefSeq" id="WP_136573642.1">
    <property type="nucleotide sequence ID" value="NZ_STFG01000010.1"/>
</dbReference>
<gene>
    <name evidence="8" type="primary">earP</name>
    <name evidence="8" type="ORF">E9531_10090</name>
</gene>
<proteinExistence type="inferred from homology"/>
<dbReference type="InterPro" id="IPR016633">
    <property type="entry name" value="EarP"/>
</dbReference>
<dbReference type="Proteomes" id="UP000308917">
    <property type="component" value="Unassembled WGS sequence"/>
</dbReference>
<evidence type="ECO:0000256" key="1">
    <source>
        <dbReference type="ARBA" id="ARBA00022676"/>
    </source>
</evidence>
<evidence type="ECO:0000256" key="6">
    <source>
        <dbReference type="ARBA" id="ARBA00030025"/>
    </source>
</evidence>
<comment type="similarity">
    <text evidence="4">Belongs to the glycosyltransferase 104 family.</text>
</comment>
<evidence type="ECO:0000256" key="4">
    <source>
        <dbReference type="ARBA" id="ARBA00024346"/>
    </source>
</evidence>
<evidence type="ECO:0000313" key="9">
    <source>
        <dbReference type="Proteomes" id="UP000308917"/>
    </source>
</evidence>
<evidence type="ECO:0000256" key="3">
    <source>
        <dbReference type="ARBA" id="ARBA00024303"/>
    </source>
</evidence>
<sequence>MQWDVFCQVIDNYGDAGVCWRLATNLAQLGQRVRLWMDDASPLQWMAPDFSHHPAIEVMVWPAVQAQKTAIVHEGFHFPDVLVEAFGCDIPDVYLQALASQIGFCDTVDEACTTPVAVPTQRIWPVWLNLEYLSAEPYVERMHMLQSPIMFGLAKGQTKTFFYPGFTALTGGLLRELDVLDRQAVFDRMQWRAQTVAAHQLHHAQFSDCGPAALASQCDAQWISLFAYEPACLPQWLSEWASGGGDVVVLAMAGRSQTWLRQCWQNLGWGEAKAEVLKHGRLTVYALPHTSQDEFDQALWACDCNIVRGEDSLVRALWAGQPFLWNIYPQEDNAHHAKLNAFLNWLGACADWRAAMHLLNAMDEFMPSTRDTLPQSARAVVWPTQANLQQWRETAQEARRRLRQQPDLATALLHGVERQSSLALRGGSSSE</sequence>